<feature type="domain" description="C2H2-type" evidence="13">
    <location>
        <begin position="131"/>
        <end position="158"/>
    </location>
</feature>
<keyword evidence="8" id="KW-0804">Transcription</keyword>
<evidence type="ECO:0000256" key="9">
    <source>
        <dbReference type="ARBA" id="ARBA00023242"/>
    </source>
</evidence>
<evidence type="ECO:0000313" key="14">
    <source>
        <dbReference type="Proteomes" id="UP000038045"/>
    </source>
</evidence>
<evidence type="ECO:0000256" key="11">
    <source>
        <dbReference type="SAM" id="Coils"/>
    </source>
</evidence>
<dbReference type="AlphaFoldDB" id="A0A0N4Z438"/>
<evidence type="ECO:0000259" key="13">
    <source>
        <dbReference type="PROSITE" id="PS50157"/>
    </source>
</evidence>
<evidence type="ECO:0000256" key="7">
    <source>
        <dbReference type="ARBA" id="ARBA00023015"/>
    </source>
</evidence>
<feature type="compositionally biased region" description="Acidic residues" evidence="12">
    <location>
        <begin position="95"/>
        <end position="106"/>
    </location>
</feature>
<keyword evidence="11" id="KW-0175">Coiled coil</keyword>
<keyword evidence="3" id="KW-0479">Metal-binding</keyword>
<keyword evidence="7" id="KW-0805">Transcription regulation</keyword>
<keyword evidence="4" id="KW-0677">Repeat</keyword>
<accession>A0A0N4Z438</accession>
<dbReference type="GO" id="GO:0000981">
    <property type="term" value="F:DNA-binding transcription factor activity, RNA polymerase II-specific"/>
    <property type="evidence" value="ECO:0007669"/>
    <property type="project" value="TreeGrafter"/>
</dbReference>
<dbReference type="GO" id="GO:0008270">
    <property type="term" value="F:zinc ion binding"/>
    <property type="evidence" value="ECO:0007669"/>
    <property type="project" value="UniProtKB-KW"/>
</dbReference>
<dbReference type="PANTHER" id="PTHR23235">
    <property type="entry name" value="KRUEPPEL-LIKE TRANSCRIPTION FACTOR"/>
    <property type="match status" value="1"/>
</dbReference>
<dbReference type="Pfam" id="PF00096">
    <property type="entry name" value="zf-C2H2"/>
    <property type="match status" value="2"/>
</dbReference>
<dbReference type="PANTHER" id="PTHR23235:SF155">
    <property type="entry name" value="EARLY GROWTH RESPONSE 4-RELATED"/>
    <property type="match status" value="1"/>
</dbReference>
<comment type="similarity">
    <text evidence="2">Belongs to the krueppel C2H2-type zinc-finger protein family.</text>
</comment>
<dbReference type="Gene3D" id="3.30.160.60">
    <property type="entry name" value="Classic Zinc Finger"/>
    <property type="match status" value="2"/>
</dbReference>
<dbReference type="Proteomes" id="UP000038045">
    <property type="component" value="Unplaced"/>
</dbReference>
<evidence type="ECO:0000313" key="15">
    <source>
        <dbReference type="WBParaSite" id="PTRK_0000176300.1"/>
    </source>
</evidence>
<reference evidence="15" key="1">
    <citation type="submission" date="2017-02" db="UniProtKB">
        <authorList>
            <consortium name="WormBaseParasite"/>
        </authorList>
    </citation>
    <scope>IDENTIFICATION</scope>
</reference>
<evidence type="ECO:0000256" key="5">
    <source>
        <dbReference type="ARBA" id="ARBA00022771"/>
    </source>
</evidence>
<evidence type="ECO:0000256" key="8">
    <source>
        <dbReference type="ARBA" id="ARBA00023163"/>
    </source>
</evidence>
<evidence type="ECO:0000256" key="6">
    <source>
        <dbReference type="ARBA" id="ARBA00022833"/>
    </source>
</evidence>
<keyword evidence="6" id="KW-0862">Zinc</keyword>
<comment type="subcellular location">
    <subcellularLocation>
        <location evidence="1">Nucleus</location>
    </subcellularLocation>
</comment>
<feature type="domain" description="C2H2-type" evidence="13">
    <location>
        <begin position="159"/>
        <end position="186"/>
    </location>
</feature>
<dbReference type="WBParaSite" id="PTRK_0000176300.1">
    <property type="protein sequence ID" value="PTRK_0000176300.1"/>
    <property type="gene ID" value="PTRK_0000176300"/>
</dbReference>
<organism evidence="14 15">
    <name type="scientific">Parastrongyloides trichosuri</name>
    <name type="common">Possum-specific nematode worm</name>
    <dbReference type="NCBI Taxonomy" id="131310"/>
    <lineage>
        <taxon>Eukaryota</taxon>
        <taxon>Metazoa</taxon>
        <taxon>Ecdysozoa</taxon>
        <taxon>Nematoda</taxon>
        <taxon>Chromadorea</taxon>
        <taxon>Rhabditida</taxon>
        <taxon>Tylenchina</taxon>
        <taxon>Panagrolaimomorpha</taxon>
        <taxon>Strongyloidoidea</taxon>
        <taxon>Strongyloididae</taxon>
        <taxon>Parastrongyloides</taxon>
    </lineage>
</organism>
<sequence length="189" mass="21697">MDENMSTRKNLLASIEELKKSIETYKNEAFMYDQERIAHEKEIEKLCKIRDDLTAKINLLCDPMNTIVRSDETVDTIMDVVEEEPLSGRYPPFSDTDESEVADCEDVPPPPEAEILPAETEKNAEDSNGRWVCQVCKKTLASSGSLIRHRKLHTGEKPHRCNKCPMSYSRKDHLDRHYANHHGKIGKKK</sequence>
<keyword evidence="14" id="KW-1185">Reference proteome</keyword>
<dbReference type="PROSITE" id="PS00028">
    <property type="entry name" value="ZINC_FINGER_C2H2_1"/>
    <property type="match status" value="2"/>
</dbReference>
<keyword evidence="9" id="KW-0539">Nucleus</keyword>
<dbReference type="GO" id="GO:0000978">
    <property type="term" value="F:RNA polymerase II cis-regulatory region sequence-specific DNA binding"/>
    <property type="evidence" value="ECO:0007669"/>
    <property type="project" value="TreeGrafter"/>
</dbReference>
<dbReference type="FunFam" id="3.30.160.60:FF:000100">
    <property type="entry name" value="Zinc finger 45-like"/>
    <property type="match status" value="1"/>
</dbReference>
<evidence type="ECO:0000256" key="3">
    <source>
        <dbReference type="ARBA" id="ARBA00022723"/>
    </source>
</evidence>
<dbReference type="SUPFAM" id="SSF57667">
    <property type="entry name" value="beta-beta-alpha zinc fingers"/>
    <property type="match status" value="1"/>
</dbReference>
<feature type="region of interest" description="Disordered" evidence="12">
    <location>
        <begin position="86"/>
        <end position="114"/>
    </location>
</feature>
<dbReference type="SMART" id="SM00355">
    <property type="entry name" value="ZnF_C2H2"/>
    <property type="match status" value="2"/>
</dbReference>
<evidence type="ECO:0000256" key="4">
    <source>
        <dbReference type="ARBA" id="ARBA00022737"/>
    </source>
</evidence>
<dbReference type="InterPro" id="IPR013087">
    <property type="entry name" value="Znf_C2H2_type"/>
</dbReference>
<feature type="coiled-coil region" evidence="11">
    <location>
        <begin position="8"/>
        <end position="35"/>
    </location>
</feature>
<name>A0A0N4Z438_PARTI</name>
<dbReference type="InterPro" id="IPR036236">
    <property type="entry name" value="Znf_C2H2_sf"/>
</dbReference>
<dbReference type="STRING" id="131310.A0A0N4Z438"/>
<keyword evidence="5 10" id="KW-0863">Zinc-finger</keyword>
<proteinExistence type="inferred from homology"/>
<evidence type="ECO:0000256" key="2">
    <source>
        <dbReference type="ARBA" id="ARBA00006991"/>
    </source>
</evidence>
<evidence type="ECO:0000256" key="10">
    <source>
        <dbReference type="PROSITE-ProRule" id="PRU00042"/>
    </source>
</evidence>
<dbReference type="GO" id="GO:0005634">
    <property type="term" value="C:nucleus"/>
    <property type="evidence" value="ECO:0007669"/>
    <property type="project" value="UniProtKB-SubCell"/>
</dbReference>
<protein>
    <submittedName>
        <fullName evidence="15">C2H2-type domain-containing protein</fullName>
    </submittedName>
</protein>
<evidence type="ECO:0000256" key="12">
    <source>
        <dbReference type="SAM" id="MobiDB-lite"/>
    </source>
</evidence>
<dbReference type="PROSITE" id="PS50157">
    <property type="entry name" value="ZINC_FINGER_C2H2_2"/>
    <property type="match status" value="2"/>
</dbReference>
<evidence type="ECO:0000256" key="1">
    <source>
        <dbReference type="ARBA" id="ARBA00004123"/>
    </source>
</evidence>